<dbReference type="AlphaFoldDB" id="G0WBL7"/>
<feature type="domain" description="Thiolase N-terminal" evidence="10">
    <location>
        <begin position="5"/>
        <end position="266"/>
    </location>
</feature>
<dbReference type="HOGENOM" id="CLU_031026_0_1_1"/>
<dbReference type="GO" id="GO:0006635">
    <property type="term" value="P:fatty acid beta-oxidation"/>
    <property type="evidence" value="ECO:0007669"/>
    <property type="project" value="TreeGrafter"/>
</dbReference>
<protein>
    <recommendedName>
        <fullName evidence="6">Acetyl-CoA acetyltransferase</fullName>
        <ecNumber evidence="2">2.3.1.9</ecNumber>
    </recommendedName>
    <alternativeName>
        <fullName evidence="7">Ergosterol biosynthesis protein 10</fullName>
    </alternativeName>
</protein>
<dbReference type="PANTHER" id="PTHR18919:SF165">
    <property type="entry name" value="ACETYL-COA ACETYLTRANSFERASE"/>
    <property type="match status" value="1"/>
</dbReference>
<evidence type="ECO:0000313" key="13">
    <source>
        <dbReference type="Proteomes" id="UP000000689"/>
    </source>
</evidence>
<keyword evidence="3 9" id="KW-0808">Transferase</keyword>
<dbReference type="GO" id="GO:0006696">
    <property type="term" value="P:ergosterol biosynthetic process"/>
    <property type="evidence" value="ECO:0007669"/>
    <property type="project" value="EnsemblFungi"/>
</dbReference>
<keyword evidence="4 9" id="KW-0012">Acyltransferase</keyword>
<evidence type="ECO:0000256" key="9">
    <source>
        <dbReference type="RuleBase" id="RU003557"/>
    </source>
</evidence>
<accession>G0WBL7</accession>
<dbReference type="Pfam" id="PF02803">
    <property type="entry name" value="Thiolase_C"/>
    <property type="match status" value="1"/>
</dbReference>
<dbReference type="OrthoDB" id="5404651at2759"/>
<dbReference type="STRING" id="1071378.G0WBL7"/>
<evidence type="ECO:0000313" key="12">
    <source>
        <dbReference type="EMBL" id="CCD25137.1"/>
    </source>
</evidence>
<dbReference type="InterPro" id="IPR002155">
    <property type="entry name" value="Thiolase"/>
</dbReference>
<evidence type="ECO:0000256" key="4">
    <source>
        <dbReference type="ARBA" id="ARBA00023315"/>
    </source>
</evidence>
<dbReference type="InterPro" id="IPR020617">
    <property type="entry name" value="Thiolase_C"/>
</dbReference>
<feature type="active site" description="Proton acceptor" evidence="8">
    <location>
        <position position="354"/>
    </location>
</feature>
<evidence type="ECO:0000259" key="11">
    <source>
        <dbReference type="Pfam" id="PF02803"/>
    </source>
</evidence>
<dbReference type="EC" id="2.3.1.9" evidence="2"/>
<dbReference type="InterPro" id="IPR020615">
    <property type="entry name" value="Thiolase_acyl_enz_int_AS"/>
</dbReference>
<feature type="domain" description="Thiolase C-terminal" evidence="11">
    <location>
        <begin position="274"/>
        <end position="397"/>
    </location>
</feature>
<dbReference type="Pfam" id="PF00108">
    <property type="entry name" value="Thiolase_N"/>
    <property type="match status" value="1"/>
</dbReference>
<reference evidence="12 13" key="1">
    <citation type="journal article" date="2011" name="Proc. Natl. Acad. Sci. U.S.A.">
        <title>Evolutionary erosion of yeast sex chromosomes by mating-type switching accidents.</title>
        <authorList>
            <person name="Gordon J.L."/>
            <person name="Armisen D."/>
            <person name="Proux-Wera E."/>
            <person name="Oheigeartaigh S.S."/>
            <person name="Byrne K.P."/>
            <person name="Wolfe K.H."/>
        </authorList>
    </citation>
    <scope>NUCLEOTIDE SEQUENCE [LARGE SCALE GENOMIC DNA]</scope>
    <source>
        <strain evidence="13">ATCC 10597 / BCRC 20456 / CBS 421 / NBRC 0211 / NRRL Y-12639</strain>
    </source>
</reference>
<dbReference type="Gene3D" id="3.40.47.10">
    <property type="match status" value="1"/>
</dbReference>
<dbReference type="PROSITE" id="PS00737">
    <property type="entry name" value="THIOLASE_2"/>
    <property type="match status" value="1"/>
</dbReference>
<dbReference type="GO" id="GO:0003985">
    <property type="term" value="F:acetyl-CoA C-acetyltransferase activity"/>
    <property type="evidence" value="ECO:0007669"/>
    <property type="project" value="UniProtKB-EC"/>
</dbReference>
<gene>
    <name evidence="12" type="primary">NDAI0E03200</name>
    <name evidence="12" type="ordered locus">NDAI_0E03200</name>
</gene>
<dbReference type="CDD" id="cd00751">
    <property type="entry name" value="thiolase"/>
    <property type="match status" value="1"/>
</dbReference>
<evidence type="ECO:0000256" key="8">
    <source>
        <dbReference type="PIRSR" id="PIRSR000429-1"/>
    </source>
</evidence>
<feature type="active site" description="Proton acceptor" evidence="8">
    <location>
        <position position="384"/>
    </location>
</feature>
<evidence type="ECO:0000256" key="6">
    <source>
        <dbReference type="ARBA" id="ARBA00044137"/>
    </source>
</evidence>
<dbReference type="InterPro" id="IPR020616">
    <property type="entry name" value="Thiolase_N"/>
</dbReference>
<dbReference type="PIRSF" id="PIRSF000429">
    <property type="entry name" value="Ac-CoA_Ac_transf"/>
    <property type="match status" value="1"/>
</dbReference>
<dbReference type="eggNOG" id="KOG1390">
    <property type="taxonomic scope" value="Eukaryota"/>
</dbReference>
<evidence type="ECO:0000256" key="1">
    <source>
        <dbReference type="ARBA" id="ARBA00010982"/>
    </source>
</evidence>
<dbReference type="GO" id="GO:0005739">
    <property type="term" value="C:mitochondrion"/>
    <property type="evidence" value="ECO:0007669"/>
    <property type="project" value="TreeGrafter"/>
</dbReference>
<dbReference type="OMA" id="ICPSIAI"/>
<keyword evidence="13" id="KW-1185">Reference proteome</keyword>
<dbReference type="SUPFAM" id="SSF53901">
    <property type="entry name" value="Thiolase-like"/>
    <property type="match status" value="2"/>
</dbReference>
<comment type="similarity">
    <text evidence="1 9">Belongs to the thiolase-like superfamily. Thiolase family.</text>
</comment>
<dbReference type="FunFam" id="3.40.47.10:FF:000007">
    <property type="entry name" value="acetyl-CoA acetyltransferase, mitochondrial"/>
    <property type="match status" value="1"/>
</dbReference>
<dbReference type="PROSITE" id="PS00098">
    <property type="entry name" value="THIOLASE_1"/>
    <property type="match status" value="1"/>
</dbReference>
<evidence type="ECO:0000256" key="3">
    <source>
        <dbReference type="ARBA" id="ARBA00022679"/>
    </source>
</evidence>
<dbReference type="PROSITE" id="PS00099">
    <property type="entry name" value="THIOLASE_3"/>
    <property type="match status" value="1"/>
</dbReference>
<sequence>MSNNVYIVSAKRTPIGSFQGTLSSKTAIDLGATAVKAVMDEVPQLNPESDYDEIIFGNVLSANLGQAPARQVALAAGLKNTIIATTVNKVCASAMKAIILGAQSIKCGTADVVVAGGCESMTNTPYYMPAARSGARFGETVLVDGVQRDGLNDAYDGLAMGVHAEKCASDWNISREEQDNFAIDSYQKAQAAENDGKFKNEIAPVIIKGFRGKPDMEVVKDEEPGKLNINKLKSARTVFQKENGTVTAPNASPINDGGAAVILVSERKLNELGLKPLAVIRGWGEAAHEPANFTWAPSLAVPKALKHAGIEDINSIDFFEFNEAFSVVGLANTKILKLDPSKVNVYGGAVAIGHPLGCSGARIVVTLLSILNQEKGRLGVAAICNGGGGASSIVIERL</sequence>
<dbReference type="KEGG" id="ndi:NDAI_0E03200"/>
<dbReference type="NCBIfam" id="TIGR01930">
    <property type="entry name" value="AcCoA-C-Actrans"/>
    <property type="match status" value="1"/>
</dbReference>
<dbReference type="InterPro" id="IPR016039">
    <property type="entry name" value="Thiolase-like"/>
</dbReference>
<dbReference type="GeneID" id="11498715"/>
<evidence type="ECO:0000259" key="10">
    <source>
        <dbReference type="Pfam" id="PF00108"/>
    </source>
</evidence>
<organism evidence="12 13">
    <name type="scientific">Naumovozyma dairenensis (strain ATCC 10597 / BCRC 20456 / CBS 421 / NBRC 0211 / NRRL Y-12639)</name>
    <name type="common">Saccharomyces dairenensis</name>
    <dbReference type="NCBI Taxonomy" id="1071378"/>
    <lineage>
        <taxon>Eukaryota</taxon>
        <taxon>Fungi</taxon>
        <taxon>Dikarya</taxon>
        <taxon>Ascomycota</taxon>
        <taxon>Saccharomycotina</taxon>
        <taxon>Saccharomycetes</taxon>
        <taxon>Saccharomycetales</taxon>
        <taxon>Saccharomycetaceae</taxon>
        <taxon>Naumovozyma</taxon>
    </lineage>
</organism>
<dbReference type="EMBL" id="HE580271">
    <property type="protein sequence ID" value="CCD25137.1"/>
    <property type="molecule type" value="Genomic_DNA"/>
</dbReference>
<evidence type="ECO:0000256" key="7">
    <source>
        <dbReference type="ARBA" id="ARBA00084041"/>
    </source>
</evidence>
<evidence type="ECO:0000256" key="2">
    <source>
        <dbReference type="ARBA" id="ARBA00012705"/>
    </source>
</evidence>
<dbReference type="RefSeq" id="XP_003670380.1">
    <property type="nucleotide sequence ID" value="XM_003670332.1"/>
</dbReference>
<proteinExistence type="inferred from homology"/>
<dbReference type="PANTHER" id="PTHR18919">
    <property type="entry name" value="ACETYL-COA C-ACYLTRANSFERASE"/>
    <property type="match status" value="1"/>
</dbReference>
<name>G0WBL7_NAUDC</name>
<dbReference type="InterPro" id="IPR020613">
    <property type="entry name" value="Thiolase_CS"/>
</dbReference>
<comment type="pathway">
    <text evidence="5">Metabolic intermediate biosynthesis; (R)-mevalonate biosynthesis; (R)-mevalonate from acetyl-CoA: step 1/3.</text>
</comment>
<evidence type="ECO:0000256" key="5">
    <source>
        <dbReference type="ARBA" id="ARBA00037924"/>
    </source>
</evidence>
<dbReference type="InterPro" id="IPR020610">
    <property type="entry name" value="Thiolase_AS"/>
</dbReference>
<dbReference type="Proteomes" id="UP000000689">
    <property type="component" value="Chromosome 5"/>
</dbReference>
<feature type="active site" description="Acyl-thioester intermediate" evidence="8">
    <location>
        <position position="91"/>
    </location>
</feature>